<gene>
    <name evidence="2" type="ORF">K437DRAFT_94043</name>
</gene>
<feature type="region of interest" description="Disordered" evidence="1">
    <location>
        <begin position="259"/>
        <end position="286"/>
    </location>
</feature>
<feature type="region of interest" description="Disordered" evidence="1">
    <location>
        <begin position="188"/>
        <end position="241"/>
    </location>
</feature>
<evidence type="ECO:0000256" key="1">
    <source>
        <dbReference type="SAM" id="MobiDB-lite"/>
    </source>
</evidence>
<accession>A0A066W900</accession>
<feature type="region of interest" description="Disordered" evidence="1">
    <location>
        <begin position="39"/>
        <end position="133"/>
    </location>
</feature>
<feature type="compositionally biased region" description="Polar residues" evidence="1">
    <location>
        <begin position="40"/>
        <end position="49"/>
    </location>
</feature>
<feature type="compositionally biased region" description="Low complexity" evidence="1">
    <location>
        <begin position="366"/>
        <end position="380"/>
    </location>
</feature>
<dbReference type="RefSeq" id="XP_013243896.1">
    <property type="nucleotide sequence ID" value="XM_013388442.1"/>
</dbReference>
<dbReference type="AlphaFoldDB" id="A0A066W900"/>
<proteinExistence type="predicted"/>
<feature type="region of interest" description="Disordered" evidence="1">
    <location>
        <begin position="328"/>
        <end position="424"/>
    </location>
</feature>
<feature type="compositionally biased region" description="Low complexity" evidence="1">
    <location>
        <begin position="450"/>
        <end position="460"/>
    </location>
</feature>
<protein>
    <submittedName>
        <fullName evidence="2">Uncharacterized protein</fullName>
    </submittedName>
</protein>
<dbReference type="HOGENOM" id="CLU_537679_0_0_1"/>
<feature type="compositionally biased region" description="Basic and acidic residues" evidence="1">
    <location>
        <begin position="78"/>
        <end position="94"/>
    </location>
</feature>
<dbReference type="GeneID" id="25267955"/>
<comment type="caution">
    <text evidence="2">The sequence shown here is derived from an EMBL/GenBank/DDBJ whole genome shotgun (WGS) entry which is preliminary data.</text>
</comment>
<keyword evidence="3" id="KW-1185">Reference proteome</keyword>
<feature type="region of interest" description="Disordered" evidence="1">
    <location>
        <begin position="450"/>
        <end position="499"/>
    </location>
</feature>
<evidence type="ECO:0000313" key="3">
    <source>
        <dbReference type="Proteomes" id="UP000027361"/>
    </source>
</evidence>
<feature type="compositionally biased region" description="Polar residues" evidence="1">
    <location>
        <begin position="462"/>
        <end position="477"/>
    </location>
</feature>
<dbReference type="Proteomes" id="UP000027361">
    <property type="component" value="Unassembled WGS sequence"/>
</dbReference>
<dbReference type="EMBL" id="JMSN01000029">
    <property type="protein sequence ID" value="KDN47559.1"/>
    <property type="molecule type" value="Genomic_DNA"/>
</dbReference>
<feature type="compositionally biased region" description="Low complexity" evidence="1">
    <location>
        <begin position="339"/>
        <end position="354"/>
    </location>
</feature>
<dbReference type="InParanoid" id="A0A066W900"/>
<feature type="compositionally biased region" description="Low complexity" evidence="1">
    <location>
        <begin position="214"/>
        <end position="235"/>
    </location>
</feature>
<name>A0A066W900_TILAU</name>
<sequence>MVIITSQRSQSPLPISASSDLVCQGSIVAKGGTSLFGETMSGSRSSANGQGLRGSAGTNFSSFTFPPGRRKSPPVAAKESEKAWEQDQMQRHSNGDVGQKSIQPSSERGKELDDAADVTITADPARRPCEEEDGELTYATDQEAVLSKNSSTVQLTCLTAASPSVPAAVVLPGIQNLLNSADNAPLPPFSSLRQHHHHAQGAHSWSSGHERSNSHSPTTSAGSSSSVGVDAASSTKENQLQVEPGTVLTAAAQLLHTAGAGGAGSVGSSSRKSRRGQAYPPSARMHNEFVFPGRSQRELPTVSSNVVASSGLAVADVVLMQRRFASESPNLPTLPPSMLPGSAASAPGAGSWSADQGPLPLPAILRSPQLQQRQPQPSSVRPHRRTGRRPSSLGSAEISDAAAPIFGTPGASASFPRRRHISDECQRTRPNLPAEMTGINLPPLVPSNGSSIVSSGIGSPQAHRSSSLRGHRSTGSAAFTGCFNRPGIVRQPPAPHTWGARQRFVVS</sequence>
<evidence type="ECO:0000313" key="2">
    <source>
        <dbReference type="EMBL" id="KDN47559.1"/>
    </source>
</evidence>
<reference evidence="2 3" key="1">
    <citation type="submission" date="2014-05" db="EMBL/GenBank/DDBJ databases">
        <title>Draft genome sequence of a rare smut relative, Tilletiaria anomala UBC 951.</title>
        <authorList>
            <consortium name="DOE Joint Genome Institute"/>
            <person name="Toome M."/>
            <person name="Kuo A."/>
            <person name="Henrissat B."/>
            <person name="Lipzen A."/>
            <person name="Tritt A."/>
            <person name="Yoshinaga Y."/>
            <person name="Zane M."/>
            <person name="Barry K."/>
            <person name="Grigoriev I.V."/>
            <person name="Spatafora J.W."/>
            <person name="Aimea M.C."/>
        </authorList>
    </citation>
    <scope>NUCLEOTIDE SEQUENCE [LARGE SCALE GENOMIC DNA]</scope>
    <source>
        <strain evidence="2 3">UBC 951</strain>
    </source>
</reference>
<organism evidence="2 3">
    <name type="scientific">Tilletiaria anomala (strain ATCC 24038 / CBS 436.72 / UBC 951)</name>
    <dbReference type="NCBI Taxonomy" id="1037660"/>
    <lineage>
        <taxon>Eukaryota</taxon>
        <taxon>Fungi</taxon>
        <taxon>Dikarya</taxon>
        <taxon>Basidiomycota</taxon>
        <taxon>Ustilaginomycotina</taxon>
        <taxon>Exobasidiomycetes</taxon>
        <taxon>Georgefischeriales</taxon>
        <taxon>Tilletiariaceae</taxon>
        <taxon>Tilletiaria</taxon>
    </lineage>
</organism>